<dbReference type="AlphaFoldDB" id="A0AAD2V3I4"/>
<dbReference type="Proteomes" id="UP001182355">
    <property type="component" value="Unassembled WGS sequence"/>
</dbReference>
<sequence length="94" mass="10714">MKTRIKHPIISGSVYIAEAVIKRLERSAGRRCGCHEMLYEQFFSQEVMGFAAELTQIERNKFLAVVADIHSGFDALSYFLIPDTIAEINETYNI</sequence>
<organism evidence="1 2">
    <name type="scientific">Yersinia enterocolitica</name>
    <dbReference type="NCBI Taxonomy" id="630"/>
    <lineage>
        <taxon>Bacteria</taxon>
        <taxon>Pseudomonadati</taxon>
        <taxon>Pseudomonadota</taxon>
        <taxon>Gammaproteobacteria</taxon>
        <taxon>Enterobacterales</taxon>
        <taxon>Yersiniaceae</taxon>
        <taxon>Yersinia</taxon>
    </lineage>
</organism>
<name>A0AAD2V3I4_YEREN</name>
<proteinExistence type="predicted"/>
<evidence type="ECO:0000313" key="2">
    <source>
        <dbReference type="Proteomes" id="UP001182355"/>
    </source>
</evidence>
<comment type="caution">
    <text evidence="1">The sequence shown here is derived from an EMBL/GenBank/DDBJ whole genome shotgun (WGS) entry which is preliminary data.</text>
</comment>
<accession>A0AAD2V3I4</accession>
<gene>
    <name evidence="1" type="ORF">RSF11_004044</name>
</gene>
<evidence type="ECO:0000313" key="1">
    <source>
        <dbReference type="EMBL" id="ELI8104282.1"/>
    </source>
</evidence>
<dbReference type="EMBL" id="ABNAVX010000034">
    <property type="protein sequence ID" value="ELI8104282.1"/>
    <property type="molecule type" value="Genomic_DNA"/>
</dbReference>
<protein>
    <submittedName>
        <fullName evidence="1">Uncharacterized protein</fullName>
    </submittedName>
</protein>
<dbReference type="RefSeq" id="WP_145483669.1">
    <property type="nucleotide sequence ID" value="NZ_CP107099.1"/>
</dbReference>
<reference evidence="1" key="1">
    <citation type="submission" date="2023-02" db="EMBL/GenBank/DDBJ databases">
        <authorList>
            <person name="Ashton P.M."/>
            <person name="Dallman T."/>
            <person name="Nair S."/>
            <person name="De Pinna E."/>
            <person name="Peters T."/>
            <person name="Grant K."/>
        </authorList>
    </citation>
    <scope>NUCLEOTIDE SEQUENCE</scope>
    <source>
        <strain evidence="1">01103883</strain>
    </source>
</reference>